<proteinExistence type="inferred from homology"/>
<dbReference type="PANTHER" id="PTHR10242">
    <property type="entry name" value="8-OXOGUANINE DNA GLYCOSYLASE"/>
    <property type="match status" value="1"/>
</dbReference>
<feature type="region of interest" description="Disordered" evidence="10">
    <location>
        <begin position="348"/>
        <end position="396"/>
    </location>
</feature>
<reference evidence="12 13" key="1">
    <citation type="submission" date="2024-02" db="EMBL/GenBank/DDBJ databases">
        <title>Discinaceae phylogenomics.</title>
        <authorList>
            <person name="Dirks A.C."/>
            <person name="James T.Y."/>
        </authorList>
    </citation>
    <scope>NUCLEOTIDE SEQUENCE [LARGE SCALE GENOMIC DNA]</scope>
    <source>
        <strain evidence="12 13">ACD0624</strain>
    </source>
</reference>
<comment type="caution">
    <text evidence="12">The sequence shown here is derived from an EMBL/GenBank/DDBJ whole genome shotgun (WGS) entry which is preliminary data.</text>
</comment>
<dbReference type="CDD" id="cd00056">
    <property type="entry name" value="ENDO3c"/>
    <property type="match status" value="1"/>
</dbReference>
<name>A0ABR3GVD8_9PEZI</name>
<dbReference type="SMART" id="SM00478">
    <property type="entry name" value="ENDO3c"/>
    <property type="match status" value="1"/>
</dbReference>
<evidence type="ECO:0000256" key="9">
    <source>
        <dbReference type="ARBA" id="ARBA00044632"/>
    </source>
</evidence>
<dbReference type="Gene3D" id="1.10.340.30">
    <property type="entry name" value="Hypothetical protein, domain 2"/>
    <property type="match status" value="1"/>
</dbReference>
<dbReference type="GO" id="GO:0140078">
    <property type="term" value="F:class I DNA-(apurinic or apyrimidinic site) endonuclease activity"/>
    <property type="evidence" value="ECO:0007669"/>
    <property type="project" value="UniProtKB-EC"/>
</dbReference>
<evidence type="ECO:0000256" key="3">
    <source>
        <dbReference type="ARBA" id="ARBA00022763"/>
    </source>
</evidence>
<dbReference type="InterPro" id="IPR023170">
    <property type="entry name" value="HhH_base_excis_C"/>
</dbReference>
<dbReference type="InterPro" id="IPR011257">
    <property type="entry name" value="DNA_glycosylase"/>
</dbReference>
<keyword evidence="13" id="KW-1185">Reference proteome</keyword>
<evidence type="ECO:0000256" key="6">
    <source>
        <dbReference type="ARBA" id="ARBA00023239"/>
    </source>
</evidence>
<dbReference type="SUPFAM" id="SSF55945">
    <property type="entry name" value="TATA-box binding protein-like"/>
    <property type="match status" value="1"/>
</dbReference>
<dbReference type="InterPro" id="IPR003265">
    <property type="entry name" value="HhH-GPD_domain"/>
</dbReference>
<evidence type="ECO:0000256" key="7">
    <source>
        <dbReference type="ARBA" id="ARBA00023268"/>
    </source>
</evidence>
<dbReference type="Gene3D" id="3.30.310.40">
    <property type="match status" value="1"/>
</dbReference>
<dbReference type="Pfam" id="PF07934">
    <property type="entry name" value="OGG_N"/>
    <property type="match status" value="1"/>
</dbReference>
<keyword evidence="4" id="KW-0378">Hydrolase</keyword>
<feature type="compositionally biased region" description="Acidic residues" evidence="10">
    <location>
        <begin position="364"/>
        <end position="375"/>
    </location>
</feature>
<evidence type="ECO:0000256" key="1">
    <source>
        <dbReference type="ARBA" id="ARBA00010679"/>
    </source>
</evidence>
<dbReference type="InterPro" id="IPR052054">
    <property type="entry name" value="Oxidative_DNA_repair_enzyme"/>
</dbReference>
<feature type="region of interest" description="Disordered" evidence="10">
    <location>
        <begin position="449"/>
        <end position="479"/>
    </location>
</feature>
<evidence type="ECO:0000256" key="10">
    <source>
        <dbReference type="SAM" id="MobiDB-lite"/>
    </source>
</evidence>
<dbReference type="EC" id="4.2.99.18" evidence="2"/>
<feature type="compositionally biased region" description="Basic residues" evidence="10">
    <location>
        <begin position="382"/>
        <end position="392"/>
    </location>
</feature>
<keyword evidence="7" id="KW-0511">Multifunctional enzyme</keyword>
<evidence type="ECO:0000256" key="5">
    <source>
        <dbReference type="ARBA" id="ARBA00023204"/>
    </source>
</evidence>
<accession>A0ABR3GVD8</accession>
<gene>
    <name evidence="12" type="primary">OGG1</name>
    <name evidence="12" type="ORF">Q9L58_001254</name>
</gene>
<dbReference type="Gene3D" id="1.10.1670.10">
    <property type="entry name" value="Helix-hairpin-Helix base-excision DNA repair enzymes (C-terminal)"/>
    <property type="match status" value="1"/>
</dbReference>
<evidence type="ECO:0000313" key="12">
    <source>
        <dbReference type="EMBL" id="KAL0639687.1"/>
    </source>
</evidence>
<protein>
    <recommendedName>
        <fullName evidence="2">DNA-(apurinic or apyrimidinic site) lyase</fullName>
        <ecNumber evidence="2">4.2.99.18</ecNumber>
    </recommendedName>
</protein>
<evidence type="ECO:0000256" key="4">
    <source>
        <dbReference type="ARBA" id="ARBA00022801"/>
    </source>
</evidence>
<evidence type="ECO:0000256" key="2">
    <source>
        <dbReference type="ARBA" id="ARBA00012720"/>
    </source>
</evidence>
<dbReference type="Pfam" id="PF00730">
    <property type="entry name" value="HhH-GPD"/>
    <property type="match status" value="1"/>
</dbReference>
<comment type="catalytic activity">
    <reaction evidence="9">
        <text>2'-deoxyribonucleotide-(2'-deoxyribose 5'-phosphate)-2'-deoxyribonucleotide-DNA = a 3'-end 2'-deoxyribonucleotide-(2,3-dehydro-2,3-deoxyribose 5'-phosphate)-DNA + a 5'-end 5'-phospho-2'-deoxyribonucleoside-DNA + H(+)</text>
        <dbReference type="Rhea" id="RHEA:66592"/>
        <dbReference type="Rhea" id="RHEA-COMP:13180"/>
        <dbReference type="Rhea" id="RHEA-COMP:16897"/>
        <dbReference type="Rhea" id="RHEA-COMP:17067"/>
        <dbReference type="ChEBI" id="CHEBI:15378"/>
        <dbReference type="ChEBI" id="CHEBI:136412"/>
        <dbReference type="ChEBI" id="CHEBI:157695"/>
        <dbReference type="ChEBI" id="CHEBI:167181"/>
        <dbReference type="EC" id="4.2.99.18"/>
    </reaction>
</comment>
<keyword evidence="6 12" id="KW-0456">Lyase</keyword>
<feature type="domain" description="HhH-GPD" evidence="11">
    <location>
        <begin position="129"/>
        <end position="296"/>
    </location>
</feature>
<evidence type="ECO:0000256" key="8">
    <source>
        <dbReference type="ARBA" id="ARBA00023295"/>
    </source>
</evidence>
<organism evidence="12 13">
    <name type="scientific">Discina gigas</name>
    <dbReference type="NCBI Taxonomy" id="1032678"/>
    <lineage>
        <taxon>Eukaryota</taxon>
        <taxon>Fungi</taxon>
        <taxon>Dikarya</taxon>
        <taxon>Ascomycota</taxon>
        <taxon>Pezizomycotina</taxon>
        <taxon>Pezizomycetes</taxon>
        <taxon>Pezizales</taxon>
        <taxon>Discinaceae</taxon>
        <taxon>Discina</taxon>
    </lineage>
</organism>
<dbReference type="EMBL" id="JBBBZM010000009">
    <property type="protein sequence ID" value="KAL0639687.1"/>
    <property type="molecule type" value="Genomic_DNA"/>
</dbReference>
<keyword evidence="5" id="KW-0234">DNA repair</keyword>
<dbReference type="SUPFAM" id="SSF48150">
    <property type="entry name" value="DNA-glycosylase"/>
    <property type="match status" value="1"/>
</dbReference>
<evidence type="ECO:0000313" key="13">
    <source>
        <dbReference type="Proteomes" id="UP001447188"/>
    </source>
</evidence>
<dbReference type="PANTHER" id="PTHR10242:SF2">
    <property type="entry name" value="N-GLYCOSYLASE_DNA LYASE"/>
    <property type="match status" value="1"/>
</dbReference>
<keyword evidence="3" id="KW-0227">DNA damage</keyword>
<keyword evidence="8" id="KW-0326">Glycosidase</keyword>
<dbReference type="Proteomes" id="UP001447188">
    <property type="component" value="Unassembled WGS sequence"/>
</dbReference>
<sequence length="479" mass="54116">MEWQKLPILSSELCLASVLRCGQSFRWKSSKSDEWSCVLRGRILTLRQDPTHLYYRAIFPSSSPIKQEPDAPDSTAELIRDYFNLSVDLTGLYEKWSSRDSHFKKTAPKFTGIRMLRQDPWENLISFICSSNNNIIRISQMVENLCINFGSKIGHLNGVTYYDFPVPSALTPVDVEGKLRTLGFGYRAKYIHQTARMIVNDHPVGWLRGLRDIEYRDAHEALLQLQGVGPKVADCVCLMSLDKAEAVPVDTHVWQIAMRDYKFGKGKHKSLTKATYVAIGDHFRELWGNEAGWAQTVLFTADLKAFAEKKVKVEKFAITTTTVTIKKETGEGGEKKLEGVIKHDTGVTTARVKRERKPKVETRDESEDEDGESVGEDANTKVGRREKSKRKVKTEGGEEKCGEIRELGVEPITAAKKGRRGQEVGKKMRTRVKLEDDAKEILVKEEKASGRTSKFGDGDIGLGEAGMTMADRIKRRRRQ</sequence>
<comment type="similarity">
    <text evidence="1">Belongs to the type-1 OGG1 family.</text>
</comment>
<evidence type="ECO:0000259" key="11">
    <source>
        <dbReference type="SMART" id="SM00478"/>
    </source>
</evidence>
<dbReference type="InterPro" id="IPR012904">
    <property type="entry name" value="OGG_N"/>
</dbReference>